<organism evidence="3">
    <name type="scientific">Trypanosoma congolense (strain IL3000)</name>
    <dbReference type="NCBI Taxonomy" id="1068625"/>
    <lineage>
        <taxon>Eukaryota</taxon>
        <taxon>Discoba</taxon>
        <taxon>Euglenozoa</taxon>
        <taxon>Kinetoplastea</taxon>
        <taxon>Metakinetoplastina</taxon>
        <taxon>Trypanosomatida</taxon>
        <taxon>Trypanosomatidae</taxon>
        <taxon>Trypanosoma</taxon>
        <taxon>Nannomonas</taxon>
    </lineage>
</organism>
<evidence type="ECO:0000313" key="3">
    <source>
        <dbReference type="EMBL" id="CCC91510.1"/>
    </source>
</evidence>
<proteinExistence type="predicted"/>
<feature type="signal peptide" evidence="2">
    <location>
        <begin position="1"/>
        <end position="19"/>
    </location>
</feature>
<keyword evidence="1" id="KW-1133">Transmembrane helix</keyword>
<protein>
    <recommendedName>
        <fullName evidence="4">T. congolense-specific, cell surface-expressed gene family</fullName>
    </recommendedName>
</protein>
<feature type="chain" id="PRO_5003410264" description="T. congolense-specific, cell surface-expressed gene family" evidence="2">
    <location>
        <begin position="20"/>
        <end position="134"/>
    </location>
</feature>
<accession>G0UQ49</accession>
<dbReference type="AlphaFoldDB" id="G0UQ49"/>
<sequence>MHFFYPFFVFFFFTHLPFCLPLAPHCFGAYVSLPSFPHSVRLAEGCSFFPLVVCTATLLSASRTQSTPLNTCGRFSLVLLGLVTLFVLVCGTCEGREGEGANDRPLSSNIYLYVYVREEQWWLWWEWSQSWQYL</sequence>
<evidence type="ECO:0008006" key="4">
    <source>
        <dbReference type="Google" id="ProtNLM"/>
    </source>
</evidence>
<reference evidence="3" key="1">
    <citation type="journal article" date="2012" name="Proc. Natl. Acad. Sci. U.S.A.">
        <title>Antigenic diversity is generated by distinct evolutionary mechanisms in African trypanosome species.</title>
        <authorList>
            <person name="Jackson A.P."/>
            <person name="Berry A."/>
            <person name="Aslett M."/>
            <person name="Allison H.C."/>
            <person name="Burton P."/>
            <person name="Vavrova-Anderson J."/>
            <person name="Brown R."/>
            <person name="Browne H."/>
            <person name="Corton N."/>
            <person name="Hauser H."/>
            <person name="Gamble J."/>
            <person name="Gilderthorp R."/>
            <person name="Marcello L."/>
            <person name="McQuillan J."/>
            <person name="Otto T.D."/>
            <person name="Quail M.A."/>
            <person name="Sanders M.J."/>
            <person name="van Tonder A."/>
            <person name="Ginger M.L."/>
            <person name="Field M.C."/>
            <person name="Barry J.D."/>
            <person name="Hertz-Fowler C."/>
            <person name="Berriman M."/>
        </authorList>
    </citation>
    <scope>NUCLEOTIDE SEQUENCE</scope>
    <source>
        <strain evidence="3">IL3000</strain>
    </source>
</reference>
<name>G0UQ49_TRYCI</name>
<keyword evidence="2" id="KW-0732">Signal</keyword>
<evidence type="ECO:0000256" key="1">
    <source>
        <dbReference type="SAM" id="Phobius"/>
    </source>
</evidence>
<keyword evidence="1" id="KW-0472">Membrane</keyword>
<gene>
    <name evidence="3" type="ORF">TCIL3000_7_3240</name>
</gene>
<feature type="transmembrane region" description="Helical" evidence="1">
    <location>
        <begin position="38"/>
        <end position="59"/>
    </location>
</feature>
<evidence type="ECO:0000256" key="2">
    <source>
        <dbReference type="SAM" id="SignalP"/>
    </source>
</evidence>
<dbReference type="EMBL" id="HE575320">
    <property type="protein sequence ID" value="CCC91510.1"/>
    <property type="molecule type" value="Genomic_DNA"/>
</dbReference>
<feature type="transmembrane region" description="Helical" evidence="1">
    <location>
        <begin position="71"/>
        <end position="89"/>
    </location>
</feature>
<keyword evidence="1" id="KW-0812">Transmembrane</keyword>